<protein>
    <recommendedName>
        <fullName evidence="4">Transmembrane protein</fullName>
    </recommendedName>
</protein>
<evidence type="ECO:0008006" key="4">
    <source>
        <dbReference type="Google" id="ProtNLM"/>
    </source>
</evidence>
<keyword evidence="1" id="KW-1133">Transmembrane helix</keyword>
<evidence type="ECO:0000313" key="3">
    <source>
        <dbReference type="Proteomes" id="UP000326067"/>
    </source>
</evidence>
<name>A0A5E7I1Q7_PSEFL</name>
<evidence type="ECO:0000313" key="2">
    <source>
        <dbReference type="EMBL" id="VVO70230.1"/>
    </source>
</evidence>
<feature type="transmembrane region" description="Helical" evidence="1">
    <location>
        <begin position="96"/>
        <end position="113"/>
    </location>
</feature>
<keyword evidence="1" id="KW-0812">Transmembrane</keyword>
<keyword evidence="1" id="KW-0472">Membrane</keyword>
<evidence type="ECO:0000256" key="1">
    <source>
        <dbReference type="SAM" id="Phobius"/>
    </source>
</evidence>
<dbReference type="AlphaFoldDB" id="A0A5E7I1Q7"/>
<dbReference type="Proteomes" id="UP000326067">
    <property type="component" value="Unassembled WGS sequence"/>
</dbReference>
<accession>A0A5E7I1Q7</accession>
<reference evidence="2 3" key="1">
    <citation type="submission" date="2019-09" db="EMBL/GenBank/DDBJ databases">
        <authorList>
            <person name="Chandra G."/>
            <person name="Truman W A."/>
        </authorList>
    </citation>
    <scope>NUCLEOTIDE SEQUENCE [LARGE SCALE GENOMIC DNA]</scope>
    <source>
        <strain evidence="2">PS847</strain>
    </source>
</reference>
<proteinExistence type="predicted"/>
<organism evidence="2 3">
    <name type="scientific">Pseudomonas fluorescens</name>
    <dbReference type="NCBI Taxonomy" id="294"/>
    <lineage>
        <taxon>Bacteria</taxon>
        <taxon>Pseudomonadati</taxon>
        <taxon>Pseudomonadota</taxon>
        <taxon>Gammaproteobacteria</taxon>
        <taxon>Pseudomonadales</taxon>
        <taxon>Pseudomonadaceae</taxon>
        <taxon>Pseudomonas</taxon>
    </lineage>
</organism>
<feature type="transmembrane region" description="Helical" evidence="1">
    <location>
        <begin position="65"/>
        <end position="84"/>
    </location>
</feature>
<gene>
    <name evidence="2" type="ORF">PS847_01266</name>
</gene>
<sequence length="123" mass="13588">MSDNSIGIETTVKPPENKVEVIHLSGATEKKSGIFNFNTTMPFSSLIGKGDQAKDSVVWYLITRLVRMSFAVIAVLFAVDIYYNKGVNCMSVLKDTWSVFAPIITLAMGYLFGKKERGKAEAE</sequence>
<dbReference type="RefSeq" id="WP_150635498.1">
    <property type="nucleotide sequence ID" value="NZ_CABVIC010000001.1"/>
</dbReference>
<dbReference type="EMBL" id="CABVIC010000001">
    <property type="protein sequence ID" value="VVO70230.1"/>
    <property type="molecule type" value="Genomic_DNA"/>
</dbReference>